<comment type="subcellular location">
    <subcellularLocation>
        <location evidence="1">Endomembrane system</location>
        <topology evidence="1">Multi-pass membrane protein</topology>
    </subcellularLocation>
</comment>
<comment type="caution">
    <text evidence="6">The sequence shown here is derived from an EMBL/GenBank/DDBJ whole genome shotgun (WGS) entry which is preliminary data.</text>
</comment>
<feature type="transmembrane region" description="Helical" evidence="5">
    <location>
        <begin position="185"/>
        <end position="206"/>
    </location>
</feature>
<dbReference type="RefSeq" id="WP_284364685.1">
    <property type="nucleotide sequence ID" value="NZ_BSNI01000002.1"/>
</dbReference>
<evidence type="ECO:0000313" key="6">
    <source>
        <dbReference type="EMBL" id="GLQ18074.1"/>
    </source>
</evidence>
<keyword evidence="7" id="KW-1185">Reference proteome</keyword>
<evidence type="ECO:0000313" key="7">
    <source>
        <dbReference type="Proteomes" id="UP001161405"/>
    </source>
</evidence>
<proteinExistence type="predicted"/>
<sequence>MRDLDHKHTHEAIRKRLGAGPNISYLRDWIYGGIDGAVTTFAIVAGVVGAELSAGIVLVLGVANLLADGFSMAASNYSGTKAEIDDYERVRAAEIRHIKNHPEGEREEVRQIFAGKGFEGAELEEIVHLVTNNQEMWLEVMLAEEYGIAAVQRSPAKAALATFWAFIVCGAVPLVPYLFGLPASAALAAAMTGVVFLAIGAAKSLWSTSSWYMSALETFAIGMSAAGMAYAVGALLKTAFGVA</sequence>
<feature type="transmembrane region" description="Helical" evidence="5">
    <location>
        <begin position="41"/>
        <end position="67"/>
    </location>
</feature>
<organism evidence="6 7">
    <name type="scientific">Maritalea porphyrae</name>
    <dbReference type="NCBI Taxonomy" id="880732"/>
    <lineage>
        <taxon>Bacteria</taxon>
        <taxon>Pseudomonadati</taxon>
        <taxon>Pseudomonadota</taxon>
        <taxon>Alphaproteobacteria</taxon>
        <taxon>Hyphomicrobiales</taxon>
        <taxon>Devosiaceae</taxon>
        <taxon>Maritalea</taxon>
    </lineage>
</organism>
<evidence type="ECO:0000256" key="4">
    <source>
        <dbReference type="ARBA" id="ARBA00023136"/>
    </source>
</evidence>
<reference evidence="6" key="1">
    <citation type="journal article" date="2014" name="Int. J. Syst. Evol. Microbiol.">
        <title>Complete genome of a new Firmicutes species belonging to the dominant human colonic microbiota ('Ruminococcus bicirculans') reveals two chromosomes and a selective capacity to utilize plant glucans.</title>
        <authorList>
            <consortium name="NISC Comparative Sequencing Program"/>
            <person name="Wegmann U."/>
            <person name="Louis P."/>
            <person name="Goesmann A."/>
            <person name="Henrissat B."/>
            <person name="Duncan S.H."/>
            <person name="Flint H.J."/>
        </authorList>
    </citation>
    <scope>NUCLEOTIDE SEQUENCE</scope>
    <source>
        <strain evidence="6">NBRC 107169</strain>
    </source>
</reference>
<evidence type="ECO:0000256" key="5">
    <source>
        <dbReference type="SAM" id="Phobius"/>
    </source>
</evidence>
<gene>
    <name evidence="6" type="ORF">GCM10007879_23230</name>
</gene>
<dbReference type="Pfam" id="PF01988">
    <property type="entry name" value="VIT1"/>
    <property type="match status" value="1"/>
</dbReference>
<evidence type="ECO:0000256" key="1">
    <source>
        <dbReference type="ARBA" id="ARBA00004127"/>
    </source>
</evidence>
<dbReference type="PANTHER" id="PTHR31851">
    <property type="entry name" value="FE(2+)/MN(2+) TRANSPORTER PCL1"/>
    <property type="match status" value="1"/>
</dbReference>
<keyword evidence="3 5" id="KW-1133">Transmembrane helix</keyword>
<dbReference type="InterPro" id="IPR008217">
    <property type="entry name" value="Ccc1_fam"/>
</dbReference>
<feature type="transmembrane region" description="Helical" evidence="5">
    <location>
        <begin position="218"/>
        <end position="240"/>
    </location>
</feature>
<reference evidence="6" key="2">
    <citation type="submission" date="2023-01" db="EMBL/GenBank/DDBJ databases">
        <title>Draft genome sequence of Maritalea porphyrae strain NBRC 107169.</title>
        <authorList>
            <person name="Sun Q."/>
            <person name="Mori K."/>
        </authorList>
    </citation>
    <scope>NUCLEOTIDE SEQUENCE</scope>
    <source>
        <strain evidence="6">NBRC 107169</strain>
    </source>
</reference>
<feature type="transmembrane region" description="Helical" evidence="5">
    <location>
        <begin position="158"/>
        <end position="179"/>
    </location>
</feature>
<evidence type="ECO:0000256" key="2">
    <source>
        <dbReference type="ARBA" id="ARBA00022692"/>
    </source>
</evidence>
<dbReference type="Proteomes" id="UP001161405">
    <property type="component" value="Unassembled WGS sequence"/>
</dbReference>
<protein>
    <submittedName>
        <fullName evidence="6">Membrane protein</fullName>
    </submittedName>
</protein>
<evidence type="ECO:0000256" key="3">
    <source>
        <dbReference type="ARBA" id="ARBA00022989"/>
    </source>
</evidence>
<accession>A0ABQ5UUK9</accession>
<keyword evidence="2 5" id="KW-0812">Transmembrane</keyword>
<dbReference type="EMBL" id="BSNI01000002">
    <property type="protein sequence ID" value="GLQ18074.1"/>
    <property type="molecule type" value="Genomic_DNA"/>
</dbReference>
<name>A0ABQ5UUK9_9HYPH</name>
<keyword evidence="4 5" id="KW-0472">Membrane</keyword>